<keyword evidence="2" id="KW-1185">Reference proteome</keyword>
<accession>A0A233S388</accession>
<dbReference type="AlphaFoldDB" id="A0A233S388"/>
<evidence type="ECO:0000313" key="2">
    <source>
        <dbReference type="Proteomes" id="UP000215483"/>
    </source>
</evidence>
<dbReference type="Proteomes" id="UP000215483">
    <property type="component" value="Unassembled WGS sequence"/>
</dbReference>
<name>A0A233S388_STRDA</name>
<reference evidence="1 2" key="1">
    <citation type="submission" date="2016-07" db="EMBL/GenBank/DDBJ databases">
        <title>Draft genome of Streptomyces diastatochromogenes.</title>
        <authorList>
            <person name="Podduturi R."/>
            <person name="Lukassen M.B."/>
            <person name="Clausen N."/>
            <person name="Nielsen J.L."/>
            <person name="Jorgensen N.O."/>
        </authorList>
    </citation>
    <scope>NUCLEOTIDE SEQUENCE [LARGE SCALE GENOMIC DNA]</scope>
    <source>
        <strain evidence="1 2">DSM 40608</strain>
    </source>
</reference>
<comment type="caution">
    <text evidence="1">The sequence shown here is derived from an EMBL/GenBank/DDBJ whole genome shotgun (WGS) entry which is preliminary data.</text>
</comment>
<dbReference type="EMBL" id="MCGQ01000039">
    <property type="protein sequence ID" value="OXY89994.1"/>
    <property type="molecule type" value="Genomic_DNA"/>
</dbReference>
<protein>
    <submittedName>
        <fullName evidence="1">Uncharacterized protein</fullName>
    </submittedName>
</protein>
<organism evidence="1 2">
    <name type="scientific">Streptomyces diastatochromogenes</name>
    <dbReference type="NCBI Taxonomy" id="42236"/>
    <lineage>
        <taxon>Bacteria</taxon>
        <taxon>Bacillati</taxon>
        <taxon>Actinomycetota</taxon>
        <taxon>Actinomycetes</taxon>
        <taxon>Kitasatosporales</taxon>
        <taxon>Streptomycetaceae</taxon>
        <taxon>Streptomyces</taxon>
    </lineage>
</organism>
<sequence>MEDVARDASKSGSTSIVLGSTRGFHRGATASLFVNCTYHTGDETQLLSVDVTYEKTTERSDIKEMASLASDTIRLMAGKIWLCEEAADLPNGQPQVG</sequence>
<evidence type="ECO:0000313" key="1">
    <source>
        <dbReference type="EMBL" id="OXY89994.1"/>
    </source>
</evidence>
<proteinExistence type="predicted"/>
<gene>
    <name evidence="1" type="ORF">BEK98_35635</name>
</gene>